<feature type="domain" description="CHASE" evidence="7">
    <location>
        <begin position="239"/>
        <end position="317"/>
    </location>
</feature>
<feature type="compositionally biased region" description="Basic and acidic residues" evidence="5">
    <location>
        <begin position="426"/>
        <end position="438"/>
    </location>
</feature>
<comment type="caution">
    <text evidence="8">The sequence shown here is derived from an EMBL/GenBank/DDBJ whole genome shotgun (WGS) entry which is preliminary data.</text>
</comment>
<evidence type="ECO:0000256" key="1">
    <source>
        <dbReference type="ARBA" id="ARBA00004370"/>
    </source>
</evidence>
<dbReference type="InterPro" id="IPR006189">
    <property type="entry name" value="CHASE_dom"/>
</dbReference>
<dbReference type="InterPro" id="IPR042240">
    <property type="entry name" value="CHASE_sf"/>
</dbReference>
<keyword evidence="3 6" id="KW-1133">Transmembrane helix</keyword>
<dbReference type="Pfam" id="PF03924">
    <property type="entry name" value="CHASE"/>
    <property type="match status" value="1"/>
</dbReference>
<feature type="transmembrane region" description="Helical" evidence="6">
    <location>
        <begin position="389"/>
        <end position="409"/>
    </location>
</feature>
<evidence type="ECO:0000256" key="5">
    <source>
        <dbReference type="SAM" id="MobiDB-lite"/>
    </source>
</evidence>
<evidence type="ECO:0000313" key="9">
    <source>
        <dbReference type="Proteomes" id="UP000598996"/>
    </source>
</evidence>
<evidence type="ECO:0000256" key="3">
    <source>
        <dbReference type="ARBA" id="ARBA00022989"/>
    </source>
</evidence>
<dbReference type="Proteomes" id="UP000598996">
    <property type="component" value="Unassembled WGS sequence"/>
</dbReference>
<feature type="region of interest" description="Disordered" evidence="5">
    <location>
        <begin position="413"/>
        <end position="460"/>
    </location>
</feature>
<evidence type="ECO:0000256" key="2">
    <source>
        <dbReference type="ARBA" id="ARBA00022692"/>
    </source>
</evidence>
<name>A0ABS1W2T2_9ACTN</name>
<evidence type="ECO:0000256" key="6">
    <source>
        <dbReference type="SAM" id="Phobius"/>
    </source>
</evidence>
<evidence type="ECO:0000313" key="8">
    <source>
        <dbReference type="EMBL" id="MBL7261051.1"/>
    </source>
</evidence>
<accession>A0ABS1W2T2</accession>
<proteinExistence type="predicted"/>
<dbReference type="RefSeq" id="WP_202997777.1">
    <property type="nucleotide sequence ID" value="NZ_JAENHO010000017.1"/>
</dbReference>
<evidence type="ECO:0000256" key="4">
    <source>
        <dbReference type="ARBA" id="ARBA00023136"/>
    </source>
</evidence>
<keyword evidence="9" id="KW-1185">Reference proteome</keyword>
<protein>
    <submittedName>
        <fullName evidence="8">CHASE domain-containing protein</fullName>
    </submittedName>
</protein>
<feature type="transmembrane region" description="Helical" evidence="6">
    <location>
        <begin position="97"/>
        <end position="117"/>
    </location>
</feature>
<reference evidence="8 9" key="1">
    <citation type="submission" date="2021-01" db="EMBL/GenBank/DDBJ databases">
        <title>Actinoplanes sp. nov. LDG1-01 isolated from lichen.</title>
        <authorList>
            <person name="Saeng-In P."/>
            <person name="Phongsopitanun W."/>
            <person name="Kanchanasin P."/>
            <person name="Yuki M."/>
            <person name="Kudo T."/>
            <person name="Ohkuma M."/>
            <person name="Tanasupawat S."/>
        </authorList>
    </citation>
    <scope>NUCLEOTIDE SEQUENCE [LARGE SCALE GENOMIC DNA]</scope>
    <source>
        <strain evidence="8 9">LDG1-01</strain>
    </source>
</reference>
<keyword evidence="4 6" id="KW-0472">Membrane</keyword>
<dbReference type="PROSITE" id="PS50839">
    <property type="entry name" value="CHASE"/>
    <property type="match status" value="1"/>
</dbReference>
<comment type="subcellular location">
    <subcellularLocation>
        <location evidence="1">Membrane</location>
    </subcellularLocation>
</comment>
<sequence>MSPFDDRDPVDIPHQDAETPLHDLMTQVIDLADEAVTARLTDDELLRQLDLIEREVDAEPSATGRNRVLHRRVGAKAWARRAAAATKKVASARSRSLALVAVVLLGLVGTGLSVAGLRRADHIRANQVTSEKADLAEQAFQAALTQYTDSLNSLAVALSVQPELDASTFETLTSPAWSSSSAASGVHYVVAANSAQIPQVQSEWRDRGATGLTLEPTKTSDEHFVVVLTAALGGGTSSGLDLSASPQAAEALRQSRDTGVMAASSPSFLLRDASIPAEERQQALVLAAPVFTQSAGKPGGNLFRGWVVTGLRLDDLLRQGGRGGGGSFTVRLRDITVKAAPRMVASYEWPGTEEASAARMVNFTAGQRQWQLELTPIEELRTPSDHLEVAAWMIGSFITLLLLALVAAATRSADPSRGSDGATTVGRERPARREEPPAKLETVAPEPTGPARVLATRNTS</sequence>
<organism evidence="8 9">
    <name type="scientific">Paractinoplanes lichenicola</name>
    <dbReference type="NCBI Taxonomy" id="2802976"/>
    <lineage>
        <taxon>Bacteria</taxon>
        <taxon>Bacillati</taxon>
        <taxon>Actinomycetota</taxon>
        <taxon>Actinomycetes</taxon>
        <taxon>Micromonosporales</taxon>
        <taxon>Micromonosporaceae</taxon>
        <taxon>Paractinoplanes</taxon>
    </lineage>
</organism>
<gene>
    <name evidence="8" type="ORF">JKJ07_42885</name>
</gene>
<dbReference type="SMART" id="SM01079">
    <property type="entry name" value="CHASE"/>
    <property type="match status" value="1"/>
</dbReference>
<dbReference type="EMBL" id="JAENHO010000017">
    <property type="protein sequence ID" value="MBL7261051.1"/>
    <property type="molecule type" value="Genomic_DNA"/>
</dbReference>
<keyword evidence="2 6" id="KW-0812">Transmembrane</keyword>
<evidence type="ECO:0000259" key="7">
    <source>
        <dbReference type="PROSITE" id="PS50839"/>
    </source>
</evidence>
<dbReference type="Gene3D" id="3.30.450.350">
    <property type="entry name" value="CHASE domain"/>
    <property type="match status" value="1"/>
</dbReference>